<reference evidence="4" key="1">
    <citation type="submission" date="2021-02" db="EMBL/GenBank/DDBJ databases">
        <title>Comparative genomics reveals that relaxation of natural selection precedes convergent phenotypic evolution of cavefish.</title>
        <authorList>
            <person name="Peng Z."/>
        </authorList>
    </citation>
    <scope>NUCLEOTIDE SEQUENCE</scope>
    <source>
        <tissue evidence="4">Muscle</tissue>
    </source>
</reference>
<dbReference type="InterPro" id="IPR016186">
    <property type="entry name" value="C-type_lectin-like/link_sf"/>
</dbReference>
<dbReference type="InterPro" id="IPR033989">
    <property type="entry name" value="CD209-like_CTLD"/>
</dbReference>
<dbReference type="GO" id="GO:0030246">
    <property type="term" value="F:carbohydrate binding"/>
    <property type="evidence" value="ECO:0007669"/>
    <property type="project" value="UniProtKB-KW"/>
</dbReference>
<dbReference type="EMBL" id="JAFHDT010000126">
    <property type="protein sequence ID" value="KAI7790415.1"/>
    <property type="molecule type" value="Genomic_DNA"/>
</dbReference>
<dbReference type="InterPro" id="IPR001304">
    <property type="entry name" value="C-type_lectin-like"/>
</dbReference>
<dbReference type="PROSITE" id="PS50041">
    <property type="entry name" value="C_TYPE_LECTIN_2"/>
    <property type="match status" value="1"/>
</dbReference>
<dbReference type="InterPro" id="IPR018378">
    <property type="entry name" value="C-type_lectin_CS"/>
</dbReference>
<feature type="domain" description="C-type lectin" evidence="3">
    <location>
        <begin position="99"/>
        <end position="222"/>
    </location>
</feature>
<keyword evidence="2" id="KW-1015">Disulfide bond</keyword>
<name>A0A9W7T4D3_TRIRA</name>
<dbReference type="InterPro" id="IPR016187">
    <property type="entry name" value="CTDL_fold"/>
</dbReference>
<accession>A0A9W7T4D3</accession>
<dbReference type="SUPFAM" id="SSF56436">
    <property type="entry name" value="C-type lectin-like"/>
    <property type="match status" value="1"/>
</dbReference>
<sequence length="233" mass="26559">MFFLLAVSALFHQSFFAQLVLITCVVLSVILTIVPASSTYIALSNTFVSKFVQSPGIEPMLLPLSYMKAVENASTHKNIYSLLRLSHSCEPCADGWTAYDGNCYFFSSEKQTWFDSNLSCGALDAHLVIIETEKEQGFLKSKIQVFHWIGLNDLDTEGRWVWVNNQTLDETGVQFWLKRESGQSEPDNWKGRDSSGEHCAIMRIWDQWCDVPCKSNYNFICEKKQISSLMHDD</sequence>
<organism evidence="4 5">
    <name type="scientific">Triplophysa rosa</name>
    <name type="common">Cave loach</name>
    <dbReference type="NCBI Taxonomy" id="992332"/>
    <lineage>
        <taxon>Eukaryota</taxon>
        <taxon>Metazoa</taxon>
        <taxon>Chordata</taxon>
        <taxon>Craniata</taxon>
        <taxon>Vertebrata</taxon>
        <taxon>Euteleostomi</taxon>
        <taxon>Actinopterygii</taxon>
        <taxon>Neopterygii</taxon>
        <taxon>Teleostei</taxon>
        <taxon>Ostariophysi</taxon>
        <taxon>Cypriniformes</taxon>
        <taxon>Nemacheilidae</taxon>
        <taxon>Triplophysa</taxon>
    </lineage>
</organism>
<evidence type="ECO:0000313" key="5">
    <source>
        <dbReference type="Proteomes" id="UP001059041"/>
    </source>
</evidence>
<evidence type="ECO:0000256" key="2">
    <source>
        <dbReference type="ARBA" id="ARBA00023157"/>
    </source>
</evidence>
<evidence type="ECO:0000313" key="4">
    <source>
        <dbReference type="EMBL" id="KAI7790415.1"/>
    </source>
</evidence>
<protein>
    <submittedName>
        <fullName evidence="4">C-type lectin domain family 4 member F-like</fullName>
    </submittedName>
</protein>
<evidence type="ECO:0000259" key="3">
    <source>
        <dbReference type="PROSITE" id="PS50041"/>
    </source>
</evidence>
<dbReference type="AlphaFoldDB" id="A0A9W7T4D3"/>
<dbReference type="PANTHER" id="PTHR22803">
    <property type="entry name" value="MANNOSE, PHOSPHOLIPASE, LECTIN RECEPTOR RELATED"/>
    <property type="match status" value="1"/>
</dbReference>
<dbReference type="InterPro" id="IPR050111">
    <property type="entry name" value="C-type_lectin/snaclec_domain"/>
</dbReference>
<dbReference type="PROSITE" id="PS00615">
    <property type="entry name" value="C_TYPE_LECTIN_1"/>
    <property type="match status" value="1"/>
</dbReference>
<dbReference type="Proteomes" id="UP001059041">
    <property type="component" value="Unassembled WGS sequence"/>
</dbReference>
<keyword evidence="5" id="KW-1185">Reference proteome</keyword>
<comment type="caution">
    <text evidence="4">The sequence shown here is derived from an EMBL/GenBank/DDBJ whole genome shotgun (WGS) entry which is preliminary data.</text>
</comment>
<dbReference type="CDD" id="cd03590">
    <property type="entry name" value="CLECT_DC-SIGN_like"/>
    <property type="match status" value="1"/>
</dbReference>
<proteinExistence type="predicted"/>
<evidence type="ECO:0000256" key="1">
    <source>
        <dbReference type="ARBA" id="ARBA00022734"/>
    </source>
</evidence>
<dbReference type="SMART" id="SM00034">
    <property type="entry name" value="CLECT"/>
    <property type="match status" value="1"/>
</dbReference>
<dbReference type="Pfam" id="PF00059">
    <property type="entry name" value="Lectin_C"/>
    <property type="match status" value="1"/>
</dbReference>
<keyword evidence="1" id="KW-0430">Lectin</keyword>
<gene>
    <name evidence="4" type="ORF">IRJ41_024241</name>
</gene>
<dbReference type="Gene3D" id="3.10.100.10">
    <property type="entry name" value="Mannose-Binding Protein A, subunit A"/>
    <property type="match status" value="1"/>
</dbReference>